<accession>A0A841ZLA6</accession>
<gene>
    <name evidence="1" type="ORF">HB912_01030</name>
</gene>
<sequence length="203" mass="24672">MKENELREILGIDISEYKEWDDYINVCGQKFIKEYFPFLDDKRPLTSISIYSFYPLLFKEMLFISEEDMKNLIKISHFHFISLFLLDKIYDKQRFLEAFDLLALLDMHCDSKRNVIELMGNSKWLNDINKCYLATKYGLYEEKYRYTKDTKMSLEEIEEYCFSKFSYMKIAIFYTQSFQTMGKRILFVAYCCHMTILRWGDKY</sequence>
<proteinExistence type="predicted"/>
<name>A0A841ZLA6_9LIST</name>
<reference evidence="1 2" key="1">
    <citation type="submission" date="2020-03" db="EMBL/GenBank/DDBJ databases">
        <title>Soil Listeria distribution.</title>
        <authorList>
            <person name="Liao J."/>
            <person name="Wiedmann M."/>
        </authorList>
    </citation>
    <scope>NUCLEOTIDE SEQUENCE [LARGE SCALE GENOMIC DNA]</scope>
    <source>
        <strain evidence="1 2">FSL L7-1507</strain>
    </source>
</reference>
<protein>
    <submittedName>
        <fullName evidence="1">Uncharacterized protein</fullName>
    </submittedName>
</protein>
<comment type="caution">
    <text evidence="1">The sequence shown here is derived from an EMBL/GenBank/DDBJ whole genome shotgun (WGS) entry which is preliminary data.</text>
</comment>
<evidence type="ECO:0000313" key="2">
    <source>
        <dbReference type="Proteomes" id="UP000559885"/>
    </source>
</evidence>
<dbReference type="EMBL" id="JAARRM010000001">
    <property type="protein sequence ID" value="MBC1520228.1"/>
    <property type="molecule type" value="Genomic_DNA"/>
</dbReference>
<evidence type="ECO:0000313" key="1">
    <source>
        <dbReference type="EMBL" id="MBC1520228.1"/>
    </source>
</evidence>
<organism evidence="1 2">
    <name type="scientific">Listeria aquatica</name>
    <dbReference type="NCBI Taxonomy" id="1494960"/>
    <lineage>
        <taxon>Bacteria</taxon>
        <taxon>Bacillati</taxon>
        <taxon>Bacillota</taxon>
        <taxon>Bacilli</taxon>
        <taxon>Bacillales</taxon>
        <taxon>Listeriaceae</taxon>
        <taxon>Listeria</taxon>
    </lineage>
</organism>
<dbReference type="Proteomes" id="UP000559885">
    <property type="component" value="Unassembled WGS sequence"/>
</dbReference>
<dbReference type="RefSeq" id="WP_185371824.1">
    <property type="nucleotide sequence ID" value="NZ_JAARRM010000001.1"/>
</dbReference>
<dbReference type="AlphaFoldDB" id="A0A841ZLA6"/>